<dbReference type="EMBL" id="CP052766">
    <property type="protein sequence ID" value="QJR80073.1"/>
    <property type="molecule type" value="Genomic_DNA"/>
</dbReference>
<reference evidence="5 6" key="2">
    <citation type="submission" date="2020-04" db="EMBL/GenBank/DDBJ databases">
        <title>Complete genome sequence of Alteromonas pelagimontana 5.12T.</title>
        <authorList>
            <person name="Sinha R.K."/>
            <person name="Krishnan K.P."/>
            <person name="Kurian J.P."/>
        </authorList>
    </citation>
    <scope>NUCLEOTIDE SEQUENCE [LARGE SCALE GENOMIC DNA]</scope>
    <source>
        <strain evidence="5 6">5.12</strain>
    </source>
</reference>
<dbReference type="SUPFAM" id="SSF53850">
    <property type="entry name" value="Periplasmic binding protein-like II"/>
    <property type="match status" value="1"/>
</dbReference>
<dbReference type="PANTHER" id="PTHR35936">
    <property type="entry name" value="MEMBRANE-BOUND LYTIC MUREIN TRANSGLYCOSYLASE F"/>
    <property type="match status" value="1"/>
</dbReference>
<evidence type="ECO:0000256" key="2">
    <source>
        <dbReference type="ARBA" id="ARBA00022729"/>
    </source>
</evidence>
<feature type="signal peptide" evidence="3">
    <location>
        <begin position="1"/>
        <end position="20"/>
    </location>
</feature>
<keyword evidence="6" id="KW-1185">Reference proteome</keyword>
<dbReference type="InterPro" id="IPR001638">
    <property type="entry name" value="Solute-binding_3/MltF_N"/>
</dbReference>
<sequence>MRLLLTFLILLTLIPTQAFAHAWLKLKIATTEYAPYTSTSMEHSGYINHIITQAFLETGVVVEFTAMSWEEALEATRKGEYDAVSYGNFIRSREREFWHSDPISVENLVFYVNKKTGPKNWQALSDLKQYKMGITKDYLYTDEIEAYVKSAPTIVTAPTDNANFDALINGDIDLFPIDQLTGWYILQKDFNEIDRASIQTIEPRISSVTTHLLVPKGNADERLILELFNKGLKQLKLQGEMERFKTLLREGFYQYPEKPVNYDRR</sequence>
<evidence type="ECO:0000259" key="4">
    <source>
        <dbReference type="SMART" id="SM00062"/>
    </source>
</evidence>
<dbReference type="Pfam" id="PF00497">
    <property type="entry name" value="SBP_bac_3"/>
    <property type="match status" value="1"/>
</dbReference>
<dbReference type="AlphaFoldDB" id="A0A6M4MA72"/>
<dbReference type="OrthoDB" id="5296159at2"/>
<keyword evidence="2 3" id="KW-0732">Signal</keyword>
<dbReference type="KEGG" id="apel:CA267_004410"/>
<comment type="similarity">
    <text evidence="1">Belongs to the bacterial solute-binding protein 3 family.</text>
</comment>
<dbReference type="PANTHER" id="PTHR35936:SF25">
    <property type="entry name" value="ABC TRANSPORTER SUBSTRATE-BINDING PROTEIN"/>
    <property type="match status" value="1"/>
</dbReference>
<protein>
    <submittedName>
        <fullName evidence="5">Transporter substrate-binding domain-containing protein</fullName>
    </submittedName>
</protein>
<reference evidence="6" key="1">
    <citation type="submission" date="2014-12" db="EMBL/GenBank/DDBJ databases">
        <title>Complete genome sequence of a multi-drug resistant Klebsiella pneumoniae.</title>
        <authorList>
            <person name="Hua X."/>
            <person name="Chen Q."/>
            <person name="Li X."/>
            <person name="Feng Y."/>
            <person name="Ruan Z."/>
            <person name="Yu Y."/>
        </authorList>
    </citation>
    <scope>NUCLEOTIDE SEQUENCE [LARGE SCALE GENOMIC DNA]</scope>
    <source>
        <strain evidence="6">5.12</strain>
    </source>
</reference>
<gene>
    <name evidence="5" type="ORF">CA267_004410</name>
</gene>
<dbReference type="SMART" id="SM00062">
    <property type="entry name" value="PBPb"/>
    <property type="match status" value="1"/>
</dbReference>
<evidence type="ECO:0000313" key="5">
    <source>
        <dbReference type="EMBL" id="QJR80073.1"/>
    </source>
</evidence>
<feature type="chain" id="PRO_5028802331" evidence="3">
    <location>
        <begin position="21"/>
        <end position="265"/>
    </location>
</feature>
<dbReference type="Proteomes" id="UP000219285">
    <property type="component" value="Chromosome"/>
</dbReference>
<accession>A0A6M4MA72</accession>
<feature type="domain" description="Solute-binding protein family 3/N-terminal" evidence="4">
    <location>
        <begin position="25"/>
        <end position="256"/>
    </location>
</feature>
<evidence type="ECO:0000256" key="1">
    <source>
        <dbReference type="ARBA" id="ARBA00010333"/>
    </source>
</evidence>
<organism evidence="5 6">
    <name type="scientific">Alteromonas pelagimontana</name>
    <dbReference type="NCBI Taxonomy" id="1858656"/>
    <lineage>
        <taxon>Bacteria</taxon>
        <taxon>Pseudomonadati</taxon>
        <taxon>Pseudomonadota</taxon>
        <taxon>Gammaproteobacteria</taxon>
        <taxon>Alteromonadales</taxon>
        <taxon>Alteromonadaceae</taxon>
        <taxon>Alteromonas/Salinimonas group</taxon>
        <taxon>Alteromonas</taxon>
    </lineage>
</organism>
<dbReference type="RefSeq" id="WP_075608608.1">
    <property type="nucleotide sequence ID" value="NZ_CP052766.1"/>
</dbReference>
<evidence type="ECO:0000256" key="3">
    <source>
        <dbReference type="SAM" id="SignalP"/>
    </source>
</evidence>
<proteinExistence type="inferred from homology"/>
<dbReference type="Gene3D" id="3.40.190.10">
    <property type="entry name" value="Periplasmic binding protein-like II"/>
    <property type="match status" value="2"/>
</dbReference>
<name>A0A6M4MA72_9ALTE</name>
<evidence type="ECO:0000313" key="6">
    <source>
        <dbReference type="Proteomes" id="UP000219285"/>
    </source>
</evidence>